<dbReference type="InterPro" id="IPR050791">
    <property type="entry name" value="Aldo-Keto_reductase"/>
</dbReference>
<dbReference type="EMBL" id="KZ819301">
    <property type="protein sequence ID" value="PWN95988.1"/>
    <property type="molecule type" value="Genomic_DNA"/>
</dbReference>
<dbReference type="Gene3D" id="3.20.20.100">
    <property type="entry name" value="NADP-dependent oxidoreductase domain"/>
    <property type="match status" value="1"/>
</dbReference>
<dbReference type="GO" id="GO:0016491">
    <property type="term" value="F:oxidoreductase activity"/>
    <property type="evidence" value="ECO:0007669"/>
    <property type="project" value="UniProtKB-KW"/>
</dbReference>
<dbReference type="Proteomes" id="UP000245946">
    <property type="component" value="Unassembled WGS sequence"/>
</dbReference>
<dbReference type="InterPro" id="IPR023210">
    <property type="entry name" value="NADP_OxRdtase_dom"/>
</dbReference>
<dbReference type="PANTHER" id="PTHR43625">
    <property type="entry name" value="AFLATOXIN B1 ALDEHYDE REDUCTASE"/>
    <property type="match status" value="1"/>
</dbReference>
<dbReference type="OrthoDB" id="37537at2759"/>
<dbReference type="RefSeq" id="XP_025596267.1">
    <property type="nucleotide sequence ID" value="XM_025741026.1"/>
</dbReference>
<keyword evidence="1" id="KW-0560">Oxidoreductase</keyword>
<accession>A0A316Z4V3</accession>
<dbReference type="SUPFAM" id="SSF51430">
    <property type="entry name" value="NAD(P)-linked oxidoreductase"/>
    <property type="match status" value="1"/>
</dbReference>
<evidence type="ECO:0000256" key="1">
    <source>
        <dbReference type="ARBA" id="ARBA00023002"/>
    </source>
</evidence>
<dbReference type="STRING" id="58919.A0A316Z4V3"/>
<organism evidence="3 4">
    <name type="scientific">Tilletiopsis washingtonensis</name>
    <dbReference type="NCBI Taxonomy" id="58919"/>
    <lineage>
        <taxon>Eukaryota</taxon>
        <taxon>Fungi</taxon>
        <taxon>Dikarya</taxon>
        <taxon>Basidiomycota</taxon>
        <taxon>Ustilaginomycotina</taxon>
        <taxon>Exobasidiomycetes</taxon>
        <taxon>Entylomatales</taxon>
        <taxon>Entylomatales incertae sedis</taxon>
        <taxon>Tilletiopsis</taxon>
    </lineage>
</organism>
<name>A0A316Z4V3_9BASI</name>
<evidence type="ECO:0000313" key="3">
    <source>
        <dbReference type="EMBL" id="PWN95988.1"/>
    </source>
</evidence>
<evidence type="ECO:0000259" key="2">
    <source>
        <dbReference type="Pfam" id="PF00248"/>
    </source>
</evidence>
<proteinExistence type="predicted"/>
<reference evidence="3 4" key="1">
    <citation type="journal article" date="2018" name="Mol. Biol. Evol.">
        <title>Broad Genomic Sampling Reveals a Smut Pathogenic Ancestry of the Fungal Clade Ustilaginomycotina.</title>
        <authorList>
            <person name="Kijpornyongpan T."/>
            <person name="Mondo S.J."/>
            <person name="Barry K."/>
            <person name="Sandor L."/>
            <person name="Lee J."/>
            <person name="Lipzen A."/>
            <person name="Pangilinan J."/>
            <person name="LaButti K."/>
            <person name="Hainaut M."/>
            <person name="Henrissat B."/>
            <person name="Grigoriev I.V."/>
            <person name="Spatafora J.W."/>
            <person name="Aime M.C."/>
        </authorList>
    </citation>
    <scope>NUCLEOTIDE SEQUENCE [LARGE SCALE GENOMIC DNA]</scope>
    <source>
        <strain evidence="3 4">MCA 4186</strain>
    </source>
</reference>
<dbReference type="GeneID" id="37268570"/>
<protein>
    <submittedName>
        <fullName evidence="3">Aldo/keto reductase</fullName>
    </submittedName>
</protein>
<dbReference type="PANTHER" id="PTHR43625:SF40">
    <property type="entry name" value="ALDO-KETO REDUCTASE YAKC [NADP(+)]"/>
    <property type="match status" value="1"/>
</dbReference>
<dbReference type="GO" id="GO:0005737">
    <property type="term" value="C:cytoplasm"/>
    <property type="evidence" value="ECO:0007669"/>
    <property type="project" value="TreeGrafter"/>
</dbReference>
<dbReference type="AlphaFoldDB" id="A0A316Z4V3"/>
<dbReference type="Pfam" id="PF00248">
    <property type="entry name" value="Aldo_ket_red"/>
    <property type="match status" value="1"/>
</dbReference>
<dbReference type="InterPro" id="IPR036812">
    <property type="entry name" value="NAD(P)_OxRdtase_dom_sf"/>
</dbReference>
<feature type="domain" description="NADP-dependent oxidoreductase" evidence="2">
    <location>
        <begin position="21"/>
        <end position="318"/>
    </location>
</feature>
<evidence type="ECO:0000313" key="4">
    <source>
        <dbReference type="Proteomes" id="UP000245946"/>
    </source>
</evidence>
<keyword evidence="4" id="KW-1185">Reference proteome</keyword>
<sequence>MSSSSYPQRPFGKTGAKVSAIGYGAMGLSAFYGKPKSQQECDVVFDRLVQLGINFWDTSDIYTSTSKLGENEERIGTWFASSGKRDSVFLCTKWAFTLGEDGSRGQRGDAEYAQQACDASLKRLQTDRIDLYYHHRPMKGQISDSARGMKACQDAGKIRFVGVSEYSLEQLKEFNEICHIDAYQIEISPWTPQPLTNGLVEWCVANGTAIVPYSPLGRGFLTGKFSSPKDFEEGDFRGQNARFAEDAFEHNLKLVDSIKSIASKKGATPGQISLAWLLAKEPTIIPIPGSTKVANIEENAKAAEIKLSAEEVASIDKLVHEFKCVGERYPEAFKGSLAF</sequence>
<gene>
    <name evidence="3" type="ORF">FA09DRAFT_321598</name>
</gene>